<dbReference type="RefSeq" id="WP_165871787.1">
    <property type="nucleotide sequence ID" value="NZ_BSVG01000008.1"/>
</dbReference>
<sequence length="51" mass="5960">MPNLKTCPLCGSLLLDDYLDIVEELEDGSFYVDVFEAWVCENFCGYYERKL</sequence>
<name>A0A4V2QA15_9BACL</name>
<gene>
    <name evidence="1" type="ORF">EDD69_11352</name>
</gene>
<evidence type="ECO:0000313" key="1">
    <source>
        <dbReference type="EMBL" id="TCL47046.1"/>
    </source>
</evidence>
<evidence type="ECO:0000313" key="2">
    <source>
        <dbReference type="Proteomes" id="UP000295658"/>
    </source>
</evidence>
<organism evidence="1 2">
    <name type="scientific">Thermolongibacillus altinsuensis</name>
    <dbReference type="NCBI Taxonomy" id="575256"/>
    <lineage>
        <taxon>Bacteria</taxon>
        <taxon>Bacillati</taxon>
        <taxon>Bacillota</taxon>
        <taxon>Bacilli</taxon>
        <taxon>Bacillales</taxon>
        <taxon>Anoxybacillaceae</taxon>
        <taxon>Thermolongibacillus</taxon>
    </lineage>
</organism>
<keyword evidence="2" id="KW-1185">Reference proteome</keyword>
<accession>A0A4V2QA15</accession>
<comment type="caution">
    <text evidence="1">The sequence shown here is derived from an EMBL/GenBank/DDBJ whole genome shotgun (WGS) entry which is preliminary data.</text>
</comment>
<protein>
    <submittedName>
        <fullName evidence="1">Uncharacterized protein</fullName>
    </submittedName>
</protein>
<dbReference type="EMBL" id="SLUL01000013">
    <property type="protein sequence ID" value="TCL47046.1"/>
    <property type="molecule type" value="Genomic_DNA"/>
</dbReference>
<reference evidence="1 2" key="1">
    <citation type="submission" date="2019-03" db="EMBL/GenBank/DDBJ databases">
        <title>Genomic Encyclopedia of Type Strains, Phase IV (KMG-IV): sequencing the most valuable type-strain genomes for metagenomic binning, comparative biology and taxonomic classification.</title>
        <authorList>
            <person name="Goeker M."/>
        </authorList>
    </citation>
    <scope>NUCLEOTIDE SEQUENCE [LARGE SCALE GENOMIC DNA]</scope>
    <source>
        <strain evidence="1 2">DSM 24979</strain>
    </source>
</reference>
<dbReference type="Proteomes" id="UP000295658">
    <property type="component" value="Unassembled WGS sequence"/>
</dbReference>
<proteinExistence type="predicted"/>
<dbReference type="AlphaFoldDB" id="A0A4V2QA15"/>